<dbReference type="RefSeq" id="XP_045143984.1">
    <property type="nucleotide sequence ID" value="XM_045288049.1"/>
</dbReference>
<organism evidence="1 2">
    <name type="scientific">Echinops telfairi</name>
    <name type="common">Lesser hedgehog tenrec</name>
    <dbReference type="NCBI Taxonomy" id="9371"/>
    <lineage>
        <taxon>Eukaryota</taxon>
        <taxon>Metazoa</taxon>
        <taxon>Chordata</taxon>
        <taxon>Craniata</taxon>
        <taxon>Vertebrata</taxon>
        <taxon>Euteleostomi</taxon>
        <taxon>Mammalia</taxon>
        <taxon>Eutheria</taxon>
        <taxon>Afrotheria</taxon>
        <taxon>Tenrecidae</taxon>
        <taxon>Tenrecinae</taxon>
        <taxon>Echinops</taxon>
    </lineage>
</organism>
<keyword evidence="1" id="KW-1185">Reference proteome</keyword>
<accession>A0AC55CWW6</accession>
<gene>
    <name evidence="2" type="primary">LOC123521441</name>
</gene>
<proteinExistence type="predicted"/>
<dbReference type="Proteomes" id="UP000694863">
    <property type="component" value="Unplaced"/>
</dbReference>
<sequence>MPSFKMPSFGVSTPGKSMEAAADMSLPEPHVKVSLPSIEGNEKSSDVNVVFQGPNMNFQALKCEEASSALDMPLPREVLDVQPPSAMLECAASLEEPVLPCKDSRFHLPSVSMPSFSHLSMNLSQADEHVSGLDVNLAPSVVDSTSCVHAPDLSDGPSDVSVAHPTVEDPVQHKGRKPHLTLPVVFLSRQTSSEVPVVSGQAQELTAAPAVSGLSSQPRPPASELEGSCGAWSQLVSPTALPDRDSSSHDVTLTKFQVTEGTAVAIPKTEFPHDHIPGPPSDGDSISQEGSAEGHSQTRALAFQAATIPGPAGVLVQATYGRVMFPKFFKPRFVVSAAATTASECGSLAGGNERASHLPGMVLPSVASTVPTGQATHPGPDLPGEAAPEGTERDGKGIPFRMPRLTLPSLSRSPKKEAGLPRAPEGSPEPVGLGLEPESSQPSAQTGVPAPLVEVHSDLPPEKEGAKGGTRRARFVLRKLSFSKGKGSPATLPKSGQHCPSANTPSPGHASVDQREAKVEVPDGGILSEGQAPLGGPDALSVDQYIEGPVTLKTSQTRVPAQVSLIQMERPWESSVVTVTFPKLKVPRFTFCAPGAGEDIFIPSVREELCPGTGPGLWVASTPQLSTGVPLEQPSDTDLPTSKVRVHLQSTPAESRAVTIRSRVTPEPSEALYTQVVRESEVPTSEVQTPSYGFSLLKVRIPGPWPQAGVPTATQGSAADKQATPGADPVSADLQHDTEEPFEIILPGAGAPRPQGSLPEGPTSPQLADSDEEPAEILEFSLEDSQEVPAEEDGGSKERPASKKAVPGLFRFWLPNIGFSSSVEETQHDPLGASQACAPIQTQPEARPGAELPERPEKAGWFRFPRLGFSSAPAEPRESCAAGSAQVEPERQEEAVIFFDARESLSPEDQEEGTPGSSGTVASAARTELVQLDPGPQAAPKAAPRSPTK</sequence>
<evidence type="ECO:0000313" key="1">
    <source>
        <dbReference type="Proteomes" id="UP000694863"/>
    </source>
</evidence>
<name>A0AC55CWW6_ECHTE</name>
<protein>
    <submittedName>
        <fullName evidence="2">Protein AHNAK2-like</fullName>
    </submittedName>
</protein>
<reference evidence="2" key="1">
    <citation type="submission" date="2025-08" db="UniProtKB">
        <authorList>
            <consortium name="RefSeq"/>
        </authorList>
    </citation>
    <scope>IDENTIFICATION</scope>
</reference>
<evidence type="ECO:0000313" key="2">
    <source>
        <dbReference type="RefSeq" id="XP_045143984.1"/>
    </source>
</evidence>